<reference evidence="4" key="1">
    <citation type="submission" date="2022-02" db="EMBL/GenBank/DDBJ databases">
        <authorList>
            <person name="Giguere J D."/>
        </authorList>
    </citation>
    <scope>NUCLEOTIDE SEQUENCE</scope>
    <source>
        <strain evidence="4">CCAP 1055/1</strain>
    </source>
</reference>
<dbReference type="SMART" id="SM00829">
    <property type="entry name" value="PKS_ER"/>
    <property type="match status" value="1"/>
</dbReference>
<feature type="domain" description="Enoyl reductase (ER)" evidence="3">
    <location>
        <begin position="90"/>
        <end position="430"/>
    </location>
</feature>
<dbReference type="AlphaFoldDB" id="A0A8J9SNI8"/>
<evidence type="ECO:0000256" key="2">
    <source>
        <dbReference type="ARBA" id="ARBA00023002"/>
    </source>
</evidence>
<dbReference type="Pfam" id="PF08240">
    <property type="entry name" value="ADH_N"/>
    <property type="match status" value="1"/>
</dbReference>
<name>A0A8J9SNI8_PHATR</name>
<dbReference type="InterPro" id="IPR036291">
    <property type="entry name" value="NAD(P)-bd_dom_sf"/>
</dbReference>
<sequence>MAGKRTILGQDPAILLALIANVLSWLVRTLTPSLLPRLLPKCAQEEDDPERSGGRLRTQCVSIGRPGGVEQLRIVALKPGIVTCGYNVEGQNIPFSVPLVQDEDIPKDCVVLCNDSFSVNYADCCIRWGLYESAKQYVGYPIVPGFDVAGTVEKIGRNVTEFQPGDKVFGCSLFGAYSSKVLVPEIQLRKVVNGMSFSEAASLPAVSLTALYALHLAGHFPNSSGLRNKAILIHSAAGGVGSMLVQMSKLLGLSPVVGVVGQSSKVDEAKRLGCDYVIDKGSQNLWSEAEKVSPAGYSTIMDSNGVSTLSQSYAHLAMTGRLIVFGFHTNLPMGKDALSPLEWLRMARKMRVMPTFDPMEMGASNRSVLAFNLSFFADEDAMVSELFDQVWKWLDEGALKCPRVVVMAMTQVDEAHDLIQSGASIGKIVLKTS</sequence>
<keyword evidence="1" id="KW-0521">NADP</keyword>
<dbReference type="GO" id="GO:0070402">
    <property type="term" value="F:NADPH binding"/>
    <property type="evidence" value="ECO:0007669"/>
    <property type="project" value="TreeGrafter"/>
</dbReference>
<evidence type="ECO:0000259" key="3">
    <source>
        <dbReference type="SMART" id="SM00829"/>
    </source>
</evidence>
<protein>
    <recommendedName>
        <fullName evidence="3">Enoyl reductase (ER) domain-containing protein</fullName>
    </recommendedName>
</protein>
<dbReference type="InterPro" id="IPR013154">
    <property type="entry name" value="ADH-like_N"/>
</dbReference>
<dbReference type="InterPro" id="IPR020843">
    <property type="entry name" value="ER"/>
</dbReference>
<dbReference type="Pfam" id="PF00107">
    <property type="entry name" value="ADH_zinc_N"/>
    <property type="match status" value="1"/>
</dbReference>
<dbReference type="InterPro" id="IPR002364">
    <property type="entry name" value="Quin_OxRdtase/zeta-crystal_CS"/>
</dbReference>
<dbReference type="GO" id="GO:0008270">
    <property type="term" value="F:zinc ion binding"/>
    <property type="evidence" value="ECO:0007669"/>
    <property type="project" value="InterPro"/>
</dbReference>
<dbReference type="Gene3D" id="3.40.50.720">
    <property type="entry name" value="NAD(P)-binding Rossmann-like Domain"/>
    <property type="match status" value="1"/>
</dbReference>
<dbReference type="SUPFAM" id="SSF51735">
    <property type="entry name" value="NAD(P)-binding Rossmann-fold domains"/>
    <property type="match status" value="1"/>
</dbReference>
<dbReference type="PANTHER" id="PTHR48106:SF13">
    <property type="entry name" value="QUINONE OXIDOREDUCTASE-RELATED"/>
    <property type="match status" value="1"/>
</dbReference>
<dbReference type="SUPFAM" id="SSF50129">
    <property type="entry name" value="GroES-like"/>
    <property type="match status" value="1"/>
</dbReference>
<dbReference type="GO" id="GO:0035925">
    <property type="term" value="F:mRNA 3'-UTR AU-rich region binding"/>
    <property type="evidence" value="ECO:0007669"/>
    <property type="project" value="TreeGrafter"/>
</dbReference>
<evidence type="ECO:0000313" key="4">
    <source>
        <dbReference type="EMBL" id="CAG9284749.1"/>
    </source>
</evidence>
<dbReference type="PROSITE" id="PS01162">
    <property type="entry name" value="QOR_ZETA_CRYSTAL"/>
    <property type="match status" value="1"/>
</dbReference>
<dbReference type="GO" id="GO:0005829">
    <property type="term" value="C:cytosol"/>
    <property type="evidence" value="ECO:0007669"/>
    <property type="project" value="TreeGrafter"/>
</dbReference>
<dbReference type="OMA" id="KHEVIKQ"/>
<dbReference type="InterPro" id="IPR011032">
    <property type="entry name" value="GroES-like_sf"/>
</dbReference>
<accession>A0A8J9SNI8</accession>
<dbReference type="PANTHER" id="PTHR48106">
    <property type="entry name" value="QUINONE OXIDOREDUCTASE PIG3-RELATED"/>
    <property type="match status" value="1"/>
</dbReference>
<evidence type="ECO:0000256" key="1">
    <source>
        <dbReference type="ARBA" id="ARBA00022857"/>
    </source>
</evidence>
<dbReference type="InterPro" id="IPR013149">
    <property type="entry name" value="ADH-like_C"/>
</dbReference>
<dbReference type="GO" id="GO:0003960">
    <property type="term" value="F:quinone reductase (NADPH) activity"/>
    <property type="evidence" value="ECO:0007669"/>
    <property type="project" value="TreeGrafter"/>
</dbReference>
<dbReference type="Proteomes" id="UP000836788">
    <property type="component" value="Chromosome 2"/>
</dbReference>
<proteinExistence type="predicted"/>
<keyword evidence="2" id="KW-0560">Oxidoreductase</keyword>
<dbReference type="Gene3D" id="3.90.180.10">
    <property type="entry name" value="Medium-chain alcohol dehydrogenases, catalytic domain"/>
    <property type="match status" value="1"/>
</dbReference>
<gene>
    <name evidence="4" type="ORF">PTTT1_LOCUS26903</name>
</gene>
<organism evidence="4">
    <name type="scientific">Phaeodactylum tricornutum</name>
    <name type="common">Diatom</name>
    <dbReference type="NCBI Taxonomy" id="2850"/>
    <lineage>
        <taxon>Eukaryota</taxon>
        <taxon>Sar</taxon>
        <taxon>Stramenopiles</taxon>
        <taxon>Ochrophyta</taxon>
        <taxon>Bacillariophyta</taxon>
        <taxon>Bacillariophyceae</taxon>
        <taxon>Bacillariophycidae</taxon>
        <taxon>Naviculales</taxon>
        <taxon>Phaeodactylaceae</taxon>
        <taxon>Phaeodactylum</taxon>
    </lineage>
</organism>
<dbReference type="EMBL" id="OU594943">
    <property type="protein sequence ID" value="CAG9284749.1"/>
    <property type="molecule type" value="Genomic_DNA"/>
</dbReference>